<name>A0A9N7VUU1_PLEPL</name>
<accession>A0A9N7VUU1</accession>
<proteinExistence type="predicted"/>
<evidence type="ECO:0000313" key="1">
    <source>
        <dbReference type="EMBL" id="CAB1457593.1"/>
    </source>
</evidence>
<reference evidence="1" key="1">
    <citation type="submission" date="2020-03" db="EMBL/GenBank/DDBJ databases">
        <authorList>
            <person name="Weist P."/>
        </authorList>
    </citation>
    <scope>NUCLEOTIDE SEQUENCE</scope>
</reference>
<dbReference type="AlphaFoldDB" id="A0A9N7VUU1"/>
<sequence length="125" mass="13418">MEIFDMDTAVINAKRTWQSSSQTSDHHALHIAPSLLCESTSSSQPVLMHTPSPRGPAGGPEQRISLSLGVTCKPAACCDLLTLTDKLTSQPVKQGSHKQARLLHNTVVSGDGWGPGAFDFLFLCF</sequence>
<organism evidence="1 2">
    <name type="scientific">Pleuronectes platessa</name>
    <name type="common">European plaice</name>
    <dbReference type="NCBI Taxonomy" id="8262"/>
    <lineage>
        <taxon>Eukaryota</taxon>
        <taxon>Metazoa</taxon>
        <taxon>Chordata</taxon>
        <taxon>Craniata</taxon>
        <taxon>Vertebrata</taxon>
        <taxon>Euteleostomi</taxon>
        <taxon>Actinopterygii</taxon>
        <taxon>Neopterygii</taxon>
        <taxon>Teleostei</taxon>
        <taxon>Neoteleostei</taxon>
        <taxon>Acanthomorphata</taxon>
        <taxon>Carangaria</taxon>
        <taxon>Pleuronectiformes</taxon>
        <taxon>Pleuronectoidei</taxon>
        <taxon>Pleuronectidae</taxon>
        <taxon>Pleuronectes</taxon>
    </lineage>
</organism>
<keyword evidence="2" id="KW-1185">Reference proteome</keyword>
<evidence type="ECO:0000313" key="2">
    <source>
        <dbReference type="Proteomes" id="UP001153269"/>
    </source>
</evidence>
<dbReference type="EMBL" id="CADEAL010004349">
    <property type="protein sequence ID" value="CAB1457593.1"/>
    <property type="molecule type" value="Genomic_DNA"/>
</dbReference>
<dbReference type="Proteomes" id="UP001153269">
    <property type="component" value="Unassembled WGS sequence"/>
</dbReference>
<protein>
    <submittedName>
        <fullName evidence="1">Uncharacterized protein</fullName>
    </submittedName>
</protein>
<gene>
    <name evidence="1" type="ORF">PLEPLA_LOCUS45417</name>
</gene>
<comment type="caution">
    <text evidence="1">The sequence shown here is derived from an EMBL/GenBank/DDBJ whole genome shotgun (WGS) entry which is preliminary data.</text>
</comment>